<keyword evidence="3" id="KW-1185">Reference proteome</keyword>
<feature type="region of interest" description="Disordered" evidence="1">
    <location>
        <begin position="46"/>
        <end position="71"/>
    </location>
</feature>
<proteinExistence type="predicted"/>
<comment type="caution">
    <text evidence="2">The sequence shown here is derived from an EMBL/GenBank/DDBJ whole genome shotgun (WGS) entry which is preliminary data.</text>
</comment>
<dbReference type="AlphaFoldDB" id="A0A5B6VAR9"/>
<evidence type="ECO:0000313" key="3">
    <source>
        <dbReference type="Proteomes" id="UP000325315"/>
    </source>
</evidence>
<accession>A0A5B6VAR9</accession>
<dbReference type="EMBL" id="SMMG02000007">
    <property type="protein sequence ID" value="KAA3466227.1"/>
    <property type="molecule type" value="Genomic_DNA"/>
</dbReference>
<evidence type="ECO:0000313" key="2">
    <source>
        <dbReference type="EMBL" id="KAA3466227.1"/>
    </source>
</evidence>
<protein>
    <submittedName>
        <fullName evidence="2">Uncharacterized protein</fullName>
    </submittedName>
</protein>
<dbReference type="OrthoDB" id="1305902at2759"/>
<evidence type="ECO:0000256" key="1">
    <source>
        <dbReference type="SAM" id="MobiDB-lite"/>
    </source>
</evidence>
<gene>
    <name evidence="2" type="ORF">EPI10_001338</name>
</gene>
<organism evidence="2 3">
    <name type="scientific">Gossypium australe</name>
    <dbReference type="NCBI Taxonomy" id="47621"/>
    <lineage>
        <taxon>Eukaryota</taxon>
        <taxon>Viridiplantae</taxon>
        <taxon>Streptophyta</taxon>
        <taxon>Embryophyta</taxon>
        <taxon>Tracheophyta</taxon>
        <taxon>Spermatophyta</taxon>
        <taxon>Magnoliopsida</taxon>
        <taxon>eudicotyledons</taxon>
        <taxon>Gunneridae</taxon>
        <taxon>Pentapetalae</taxon>
        <taxon>rosids</taxon>
        <taxon>malvids</taxon>
        <taxon>Malvales</taxon>
        <taxon>Malvaceae</taxon>
        <taxon>Malvoideae</taxon>
        <taxon>Gossypium</taxon>
    </lineage>
</organism>
<sequence>MQDWLQLETFYNGLNGSLRASLDGASVKAFINNTYDWKDHPNLKWRGNQGSGNLNPNQQNPFYQPLHLQRS</sequence>
<dbReference type="Proteomes" id="UP000325315">
    <property type="component" value="Unassembled WGS sequence"/>
</dbReference>
<reference evidence="3" key="1">
    <citation type="journal article" date="2019" name="Plant Biotechnol. J.">
        <title>Genome sequencing of the Australian wild diploid species Gossypium australe highlights disease resistance and delayed gland morphogenesis.</title>
        <authorList>
            <person name="Cai Y."/>
            <person name="Cai X."/>
            <person name="Wang Q."/>
            <person name="Wang P."/>
            <person name="Zhang Y."/>
            <person name="Cai C."/>
            <person name="Xu Y."/>
            <person name="Wang K."/>
            <person name="Zhou Z."/>
            <person name="Wang C."/>
            <person name="Geng S."/>
            <person name="Li B."/>
            <person name="Dong Q."/>
            <person name="Hou Y."/>
            <person name="Wang H."/>
            <person name="Ai P."/>
            <person name="Liu Z."/>
            <person name="Yi F."/>
            <person name="Sun M."/>
            <person name="An G."/>
            <person name="Cheng J."/>
            <person name="Zhang Y."/>
            <person name="Shi Q."/>
            <person name="Xie Y."/>
            <person name="Shi X."/>
            <person name="Chang Y."/>
            <person name="Huang F."/>
            <person name="Chen Y."/>
            <person name="Hong S."/>
            <person name="Mi L."/>
            <person name="Sun Q."/>
            <person name="Zhang L."/>
            <person name="Zhou B."/>
            <person name="Peng R."/>
            <person name="Zhang X."/>
            <person name="Liu F."/>
        </authorList>
    </citation>
    <scope>NUCLEOTIDE SEQUENCE [LARGE SCALE GENOMIC DNA]</scope>
    <source>
        <strain evidence="3">cv. PA1801</strain>
    </source>
</reference>
<feature type="compositionally biased region" description="Polar residues" evidence="1">
    <location>
        <begin position="51"/>
        <end position="62"/>
    </location>
</feature>
<name>A0A5B6VAR9_9ROSI</name>